<keyword evidence="1" id="KW-0238">DNA-binding</keyword>
<dbReference type="PROSITE" id="PS50937">
    <property type="entry name" value="HTH_MERR_2"/>
    <property type="match status" value="1"/>
</dbReference>
<dbReference type="InterPro" id="IPR000551">
    <property type="entry name" value="MerR-type_HTH_dom"/>
</dbReference>
<sequence length="136" mass="15982">MLKIGELASLSNVSKRTIDYYTKMGLLECERSESNYRYYPEDAVEDLKFIEQCKQMQMTLEQIKQRRDLMKADQVDKQVIQNRAEWISHKMEHLQAEVEEIYASVEKLEQEEQAKILNTLKPKTSTLIQSLSVFSS</sequence>
<dbReference type="SUPFAM" id="SSF46955">
    <property type="entry name" value="Putative DNA-binding domain"/>
    <property type="match status" value="1"/>
</dbReference>
<evidence type="ECO:0000256" key="2">
    <source>
        <dbReference type="SAM" id="Coils"/>
    </source>
</evidence>
<dbReference type="InterPro" id="IPR009061">
    <property type="entry name" value="DNA-bd_dom_put_sf"/>
</dbReference>
<comment type="caution">
    <text evidence="4">The sequence shown here is derived from an EMBL/GenBank/DDBJ whole genome shotgun (WGS) entry which is preliminary data.</text>
</comment>
<evidence type="ECO:0000256" key="1">
    <source>
        <dbReference type="ARBA" id="ARBA00023125"/>
    </source>
</evidence>
<evidence type="ECO:0000313" key="5">
    <source>
        <dbReference type="Proteomes" id="UP001595387"/>
    </source>
</evidence>
<reference evidence="5" key="1">
    <citation type="journal article" date="2019" name="Int. J. Syst. Evol. Microbiol.">
        <title>The Global Catalogue of Microorganisms (GCM) 10K type strain sequencing project: providing services to taxonomists for standard genome sequencing and annotation.</title>
        <authorList>
            <consortium name="The Broad Institute Genomics Platform"/>
            <consortium name="The Broad Institute Genome Sequencing Center for Infectious Disease"/>
            <person name="Wu L."/>
            <person name="Ma J."/>
        </authorList>
    </citation>
    <scope>NUCLEOTIDE SEQUENCE [LARGE SCALE GENOMIC DNA]</scope>
    <source>
        <strain evidence="5">KCTC 13193</strain>
    </source>
</reference>
<dbReference type="Gene3D" id="1.10.1660.10">
    <property type="match status" value="1"/>
</dbReference>
<dbReference type="RefSeq" id="WP_390303960.1">
    <property type="nucleotide sequence ID" value="NZ_JBHRRZ010000009.1"/>
</dbReference>
<protein>
    <submittedName>
        <fullName evidence="4">MerR family transcriptional regulator</fullName>
    </submittedName>
</protein>
<accession>A0ABV7A4E2</accession>
<feature type="domain" description="HTH merR-type" evidence="3">
    <location>
        <begin position="1"/>
        <end position="69"/>
    </location>
</feature>
<name>A0ABV7A4E2_9BACI</name>
<keyword evidence="5" id="KW-1185">Reference proteome</keyword>
<dbReference type="PANTHER" id="PTHR30204">
    <property type="entry name" value="REDOX-CYCLING DRUG-SENSING TRANSCRIPTIONAL ACTIVATOR SOXR"/>
    <property type="match status" value="1"/>
</dbReference>
<dbReference type="PRINTS" id="PR00040">
    <property type="entry name" value="HTHMERR"/>
</dbReference>
<evidence type="ECO:0000259" key="3">
    <source>
        <dbReference type="PROSITE" id="PS50937"/>
    </source>
</evidence>
<dbReference type="InterPro" id="IPR047057">
    <property type="entry name" value="MerR_fam"/>
</dbReference>
<dbReference type="SMART" id="SM00422">
    <property type="entry name" value="HTH_MERR"/>
    <property type="match status" value="1"/>
</dbReference>
<dbReference type="EMBL" id="JBHRRZ010000009">
    <property type="protein sequence ID" value="MFC2947744.1"/>
    <property type="molecule type" value="Genomic_DNA"/>
</dbReference>
<dbReference type="PANTHER" id="PTHR30204:SF95">
    <property type="entry name" value="HTH-TYPE TRANSCRIPTIONAL REGULATOR CUER"/>
    <property type="match status" value="1"/>
</dbReference>
<evidence type="ECO:0000313" key="4">
    <source>
        <dbReference type="EMBL" id="MFC2947744.1"/>
    </source>
</evidence>
<dbReference type="Pfam" id="PF13411">
    <property type="entry name" value="MerR_1"/>
    <property type="match status" value="1"/>
</dbReference>
<proteinExistence type="predicted"/>
<organism evidence="4 5">
    <name type="scientific">Virgibacillus sediminis</name>
    <dbReference type="NCBI Taxonomy" id="202260"/>
    <lineage>
        <taxon>Bacteria</taxon>
        <taxon>Bacillati</taxon>
        <taxon>Bacillota</taxon>
        <taxon>Bacilli</taxon>
        <taxon>Bacillales</taxon>
        <taxon>Bacillaceae</taxon>
        <taxon>Virgibacillus</taxon>
    </lineage>
</organism>
<dbReference type="Proteomes" id="UP001595387">
    <property type="component" value="Unassembled WGS sequence"/>
</dbReference>
<feature type="coiled-coil region" evidence="2">
    <location>
        <begin position="53"/>
        <end position="111"/>
    </location>
</feature>
<keyword evidence="2" id="KW-0175">Coiled coil</keyword>
<gene>
    <name evidence="4" type="ORF">ACFODW_05185</name>
</gene>